<dbReference type="SUPFAM" id="SSF56784">
    <property type="entry name" value="HAD-like"/>
    <property type="match status" value="1"/>
</dbReference>
<dbReference type="InterPro" id="IPR036412">
    <property type="entry name" value="HAD-like_sf"/>
</dbReference>
<comment type="cofactor">
    <cofactor evidence="1">
        <name>Mg(2+)</name>
        <dbReference type="ChEBI" id="CHEBI:18420"/>
    </cofactor>
</comment>
<dbReference type="OrthoDB" id="9804940at2"/>
<comment type="caution">
    <text evidence="6">The sequence shown here is derived from an EMBL/GenBank/DDBJ whole genome shotgun (WGS) entry which is preliminary data.</text>
</comment>
<dbReference type="Gene3D" id="3.90.1470.20">
    <property type="match status" value="1"/>
</dbReference>
<protein>
    <recommendedName>
        <fullName evidence="8">2,3-diketo-5-methylthio-1-phosphopentane phosphatase</fullName>
    </recommendedName>
</protein>
<evidence type="ECO:0000256" key="4">
    <source>
        <dbReference type="ARBA" id="ARBA00022801"/>
    </source>
</evidence>
<dbReference type="GO" id="GO:0006564">
    <property type="term" value="P:L-serine biosynthetic process"/>
    <property type="evidence" value="ECO:0007669"/>
    <property type="project" value="TreeGrafter"/>
</dbReference>
<dbReference type="GO" id="GO:0000287">
    <property type="term" value="F:magnesium ion binding"/>
    <property type="evidence" value="ECO:0007669"/>
    <property type="project" value="TreeGrafter"/>
</dbReference>
<name>A0A1E5L3B0_9FIRM</name>
<dbReference type="Gene3D" id="3.40.50.1000">
    <property type="entry name" value="HAD superfamily/HAD-like"/>
    <property type="match status" value="1"/>
</dbReference>
<accession>A0A1E5L3B0</accession>
<dbReference type="InterPro" id="IPR023214">
    <property type="entry name" value="HAD_sf"/>
</dbReference>
<evidence type="ECO:0000256" key="2">
    <source>
        <dbReference type="ARBA" id="ARBA00009184"/>
    </source>
</evidence>
<dbReference type="GO" id="GO:0036424">
    <property type="term" value="F:L-phosphoserine phosphatase activity"/>
    <property type="evidence" value="ECO:0007669"/>
    <property type="project" value="TreeGrafter"/>
</dbReference>
<dbReference type="STRING" id="1390249.BHU72_08620"/>
<dbReference type="PANTHER" id="PTHR43344:SF21">
    <property type="entry name" value="POLYOL PHOSPHATE PHOSPHATASE PYP1"/>
    <property type="match status" value="1"/>
</dbReference>
<dbReference type="InterPro" id="IPR050582">
    <property type="entry name" value="HAD-like_SerB"/>
</dbReference>
<proteinExistence type="inferred from homology"/>
<evidence type="ECO:0000313" key="7">
    <source>
        <dbReference type="Proteomes" id="UP000095255"/>
    </source>
</evidence>
<keyword evidence="7" id="KW-1185">Reference proteome</keyword>
<dbReference type="GO" id="GO:0005737">
    <property type="term" value="C:cytoplasm"/>
    <property type="evidence" value="ECO:0007669"/>
    <property type="project" value="TreeGrafter"/>
</dbReference>
<keyword evidence="4" id="KW-0378">Hydrolase</keyword>
<evidence type="ECO:0000256" key="3">
    <source>
        <dbReference type="ARBA" id="ARBA00022723"/>
    </source>
</evidence>
<dbReference type="NCBIfam" id="TIGR01489">
    <property type="entry name" value="DKMTPPase-SF"/>
    <property type="match status" value="1"/>
</dbReference>
<dbReference type="EMBL" id="MJAT01000037">
    <property type="protein sequence ID" value="OEH84561.1"/>
    <property type="molecule type" value="Genomic_DNA"/>
</dbReference>
<keyword evidence="3" id="KW-0479">Metal-binding</keyword>
<comment type="similarity">
    <text evidence="2">Belongs to the HAD-like hydrolase superfamily. SerB family.</text>
</comment>
<keyword evidence="5" id="KW-0460">Magnesium</keyword>
<reference evidence="6 7" key="1">
    <citation type="submission" date="2016-09" db="EMBL/GenBank/DDBJ databases">
        <title>Desulfuribacillus arsenicus sp. nov., an obligately anaerobic, dissimilatory arsenic- and antimonate-reducing bacterium isolated from anoxic sediments.</title>
        <authorList>
            <person name="Abin C.A."/>
            <person name="Hollibaugh J.T."/>
        </authorList>
    </citation>
    <scope>NUCLEOTIDE SEQUENCE [LARGE SCALE GENOMIC DNA]</scope>
    <source>
        <strain evidence="6 7">MLFW-2</strain>
    </source>
</reference>
<dbReference type="InterPro" id="IPR006384">
    <property type="entry name" value="HAD_hydro_PyrdxlP_Pase-like"/>
</dbReference>
<evidence type="ECO:0000256" key="1">
    <source>
        <dbReference type="ARBA" id="ARBA00001946"/>
    </source>
</evidence>
<dbReference type="RefSeq" id="WP_069702988.1">
    <property type="nucleotide sequence ID" value="NZ_MJAT01000037.1"/>
</dbReference>
<dbReference type="NCBIfam" id="TIGR01488">
    <property type="entry name" value="HAD-SF-IB"/>
    <property type="match status" value="1"/>
</dbReference>
<dbReference type="AlphaFoldDB" id="A0A1E5L3B0"/>
<evidence type="ECO:0000313" key="6">
    <source>
        <dbReference type="EMBL" id="OEH84561.1"/>
    </source>
</evidence>
<dbReference type="InterPro" id="IPR016965">
    <property type="entry name" value="Pase_PHOSPHO-typ"/>
</dbReference>
<dbReference type="PANTHER" id="PTHR43344">
    <property type="entry name" value="PHOSPHOSERINE PHOSPHATASE"/>
    <property type="match status" value="1"/>
</dbReference>
<evidence type="ECO:0000256" key="5">
    <source>
        <dbReference type="ARBA" id="ARBA00022842"/>
    </source>
</evidence>
<evidence type="ECO:0008006" key="8">
    <source>
        <dbReference type="Google" id="ProtNLM"/>
    </source>
</evidence>
<organism evidence="6 7">
    <name type="scientific">Desulfuribacillus stibiiarsenatis</name>
    <dbReference type="NCBI Taxonomy" id="1390249"/>
    <lineage>
        <taxon>Bacteria</taxon>
        <taxon>Bacillati</taxon>
        <taxon>Bacillota</taxon>
        <taxon>Desulfuribacillia</taxon>
        <taxon>Desulfuribacillales</taxon>
        <taxon>Desulfuribacillaceae</taxon>
        <taxon>Desulfuribacillus</taxon>
    </lineage>
</organism>
<dbReference type="Pfam" id="PF06888">
    <property type="entry name" value="Put_Phosphatase"/>
    <property type="match status" value="1"/>
</dbReference>
<dbReference type="Proteomes" id="UP000095255">
    <property type="component" value="Unassembled WGS sequence"/>
</dbReference>
<sequence>MIYLVDFDKTISKQCSCATMIDHFATADTTILEQEWESGRLSTPQMTDKMLSILDMTEETLLQVIKGIEIDPYFPAFFNHCIRHQKRIAIVSDGYSLLIHSILKQYMIEDIQVYANELYFDNGIWKASFPYHSMSTPNLGVSKRDIIKKYQKLDHVTFIGDGYTDYQAAETADRVFAKDKLAIHCQKNGISYLPFQNFQDIIATDF</sequence>
<gene>
    <name evidence="6" type="ORF">BHU72_08620</name>
</gene>